<organism evidence="1 2">
    <name type="scientific">Sphingobacterium allocomposti</name>
    <dbReference type="NCBI Taxonomy" id="415956"/>
    <lineage>
        <taxon>Bacteria</taxon>
        <taxon>Pseudomonadati</taxon>
        <taxon>Bacteroidota</taxon>
        <taxon>Sphingobacteriia</taxon>
        <taxon>Sphingobacteriales</taxon>
        <taxon>Sphingobacteriaceae</taxon>
        <taxon>Sphingobacterium</taxon>
    </lineage>
</organism>
<accession>A0A5S5DP24</accession>
<gene>
    <name evidence="1" type="ORF">BC792_102115</name>
</gene>
<comment type="caution">
    <text evidence="1">The sequence shown here is derived from an EMBL/GenBank/DDBJ whole genome shotgun (WGS) entry which is preliminary data.</text>
</comment>
<evidence type="ECO:0000313" key="1">
    <source>
        <dbReference type="EMBL" id="TYP97693.1"/>
    </source>
</evidence>
<proteinExistence type="predicted"/>
<reference evidence="1 2" key="1">
    <citation type="submission" date="2019-07" db="EMBL/GenBank/DDBJ databases">
        <title>Genomic Encyclopedia of Archaeal and Bacterial Type Strains, Phase II (KMG-II): from individual species to whole genera.</title>
        <authorList>
            <person name="Goeker M."/>
        </authorList>
    </citation>
    <scope>NUCLEOTIDE SEQUENCE [LARGE SCALE GENOMIC DNA]</scope>
    <source>
        <strain evidence="1 2">DSM 18850</strain>
    </source>
</reference>
<evidence type="ECO:0000313" key="2">
    <source>
        <dbReference type="Proteomes" id="UP000325105"/>
    </source>
</evidence>
<dbReference type="AlphaFoldDB" id="A0A5S5DP24"/>
<name>A0A5S5DP24_9SPHI</name>
<protein>
    <submittedName>
        <fullName evidence="1">Uncharacterized protein</fullName>
    </submittedName>
</protein>
<keyword evidence="2" id="KW-1185">Reference proteome</keyword>
<sequence length="89" mass="9358">MGAAQGWTYFPVGAATLSRSRLAVPSRDPTKGADACKEKTSFSVSRNGGKFMSTNASPIEKASVVKKEIINLYMLSQFVVVKVGAATGS</sequence>
<dbReference type="EMBL" id="VNHX01000002">
    <property type="protein sequence ID" value="TYP97693.1"/>
    <property type="molecule type" value="Genomic_DNA"/>
</dbReference>
<dbReference type="Proteomes" id="UP000325105">
    <property type="component" value="Unassembled WGS sequence"/>
</dbReference>